<keyword evidence="2" id="KW-1133">Transmembrane helix</keyword>
<feature type="region of interest" description="Disordered" evidence="1">
    <location>
        <begin position="1"/>
        <end position="44"/>
    </location>
</feature>
<sequence>MRLVNERESALDDDRDSVVEREIERERSGARRRGVATPSLKPQPAKGTLYDVVAISFSRLLIDTCFYISGGDCDDCRRRSYGLYDYLLFFAFSFFLFFP</sequence>
<evidence type="ECO:0000256" key="1">
    <source>
        <dbReference type="SAM" id="MobiDB-lite"/>
    </source>
</evidence>
<evidence type="ECO:0000313" key="3">
    <source>
        <dbReference type="EMBL" id="MBA4645889.1"/>
    </source>
</evidence>
<dbReference type="EMBL" id="GISG01143977">
    <property type="protein sequence ID" value="MBA4645889.1"/>
    <property type="molecule type" value="Transcribed_RNA"/>
</dbReference>
<organism evidence="3">
    <name type="scientific">Opuntia streptacantha</name>
    <name type="common">Prickly pear cactus</name>
    <name type="synonym">Opuntia cardona</name>
    <dbReference type="NCBI Taxonomy" id="393608"/>
    <lineage>
        <taxon>Eukaryota</taxon>
        <taxon>Viridiplantae</taxon>
        <taxon>Streptophyta</taxon>
        <taxon>Embryophyta</taxon>
        <taxon>Tracheophyta</taxon>
        <taxon>Spermatophyta</taxon>
        <taxon>Magnoliopsida</taxon>
        <taxon>eudicotyledons</taxon>
        <taxon>Gunneridae</taxon>
        <taxon>Pentapetalae</taxon>
        <taxon>Caryophyllales</taxon>
        <taxon>Cactineae</taxon>
        <taxon>Cactaceae</taxon>
        <taxon>Opuntioideae</taxon>
        <taxon>Opuntia</taxon>
    </lineage>
</organism>
<evidence type="ECO:0000256" key="2">
    <source>
        <dbReference type="SAM" id="Phobius"/>
    </source>
</evidence>
<keyword evidence="2" id="KW-0472">Membrane</keyword>
<name>A0A7C9DVN6_OPUST</name>
<keyword evidence="2" id="KW-0812">Transmembrane</keyword>
<feature type="compositionally biased region" description="Basic and acidic residues" evidence="1">
    <location>
        <begin position="1"/>
        <end position="29"/>
    </location>
</feature>
<protein>
    <submittedName>
        <fullName evidence="3">Uncharacterized protein</fullName>
    </submittedName>
</protein>
<dbReference type="EMBL" id="GISG01143978">
    <property type="protein sequence ID" value="MBA4645890.1"/>
    <property type="molecule type" value="Transcribed_RNA"/>
</dbReference>
<reference evidence="3" key="2">
    <citation type="submission" date="2020-07" db="EMBL/GenBank/DDBJ databases">
        <authorList>
            <person name="Vera ALvarez R."/>
            <person name="Arias-Moreno D.M."/>
            <person name="Jimenez-Jacinto V."/>
            <person name="Jimenez-Bremont J.F."/>
            <person name="Swaminathan K."/>
            <person name="Moose S.P."/>
            <person name="Guerrero-Gonzalez M.L."/>
            <person name="Marino-Ramirez L."/>
            <person name="Landsman D."/>
            <person name="Rodriguez-Kessler M."/>
            <person name="Delgado-Sanchez P."/>
        </authorList>
    </citation>
    <scope>NUCLEOTIDE SEQUENCE</scope>
    <source>
        <tissue evidence="3">Cladode</tissue>
    </source>
</reference>
<dbReference type="AlphaFoldDB" id="A0A7C9DVN6"/>
<proteinExistence type="predicted"/>
<reference evidence="3" key="1">
    <citation type="journal article" date="2013" name="J. Plant Res.">
        <title>Effect of fungi and light on seed germination of three Opuntia species from semiarid lands of central Mexico.</title>
        <authorList>
            <person name="Delgado-Sanchez P."/>
            <person name="Jimenez-Bremont J.F."/>
            <person name="Guerrero-Gonzalez Mde L."/>
            <person name="Flores J."/>
        </authorList>
    </citation>
    <scope>NUCLEOTIDE SEQUENCE</scope>
    <source>
        <tissue evidence="3">Cladode</tissue>
    </source>
</reference>
<feature type="transmembrane region" description="Helical" evidence="2">
    <location>
        <begin position="81"/>
        <end position="98"/>
    </location>
</feature>
<accession>A0A7C9DVN6</accession>